<dbReference type="AlphaFoldDB" id="A0A6G7KB51"/>
<feature type="transmembrane region" description="Helical" evidence="1">
    <location>
        <begin position="290"/>
        <end position="312"/>
    </location>
</feature>
<feature type="transmembrane region" description="Helical" evidence="1">
    <location>
        <begin position="250"/>
        <end position="270"/>
    </location>
</feature>
<reference evidence="2 3" key="1">
    <citation type="journal article" date="2017" name="Int. J. Syst. Evol. Microbiol.">
        <title>Jeotgalibaca porci sp. nov. and Jeotgalibaca arthritidis sp. nov., isolated from pigs, and emended description of the genus Jeotgalibaca.</title>
        <authorList>
            <person name="Zamora L."/>
            <person name="Perez-Sancho M."/>
            <person name="Dominguez L."/>
            <person name="Fernandez-Garayzabal J.F."/>
            <person name="Vela A.I."/>
        </authorList>
    </citation>
    <scope>NUCLEOTIDE SEQUENCE [LARGE SCALE GENOMIC DNA]</scope>
    <source>
        <strain evidence="2 3">CECT 9157</strain>
    </source>
</reference>
<feature type="transmembrane region" description="Helical" evidence="1">
    <location>
        <begin position="107"/>
        <end position="125"/>
    </location>
</feature>
<dbReference type="RefSeq" id="WP_166162822.1">
    <property type="nucleotide sequence ID" value="NZ_CP049740.1"/>
</dbReference>
<dbReference type="KEGG" id="jar:G7057_08660"/>
<sequence>MSAEYITETLVPLLLELFYILIGLQLFYTAFCVLRQKDHPARLGTAAFWILLGLLFAGGKIIPNAISGAFLLAMGALTLFKQVKLGKIESNSDEEQALYAKKFSKKVFLPAVMLAIAAVLIAQFTPFGGQVGIGFAAVLSLVLAMVIFKASPKLTLKESDRMVQQVGTVGILPQLLAALGVLFTTAGVGDVIADMISGFVPEGNRFVGVIAYVLGMVIFTMIMGNGFAAFTVITAGIGVPFVIAQGADPVIAGALAMTAGFCGTLMTPMAANFNALPAALLEMKNPNGVIKAQIPIALVLIVVHIALMYFWAF</sequence>
<name>A0A6G7KB51_9LACT</name>
<dbReference type="Proteomes" id="UP000501451">
    <property type="component" value="Chromosome"/>
</dbReference>
<evidence type="ECO:0000256" key="1">
    <source>
        <dbReference type="SAM" id="Phobius"/>
    </source>
</evidence>
<feature type="transmembrane region" description="Helical" evidence="1">
    <location>
        <begin position="169"/>
        <end position="189"/>
    </location>
</feature>
<proteinExistence type="predicted"/>
<gene>
    <name evidence="2" type="ORF">G7057_08660</name>
</gene>
<dbReference type="InterPro" id="IPR009323">
    <property type="entry name" value="DUF979"/>
</dbReference>
<evidence type="ECO:0000313" key="2">
    <source>
        <dbReference type="EMBL" id="QII82486.1"/>
    </source>
</evidence>
<accession>A0A6G7KB51</accession>
<keyword evidence="1" id="KW-0812">Transmembrane</keyword>
<feature type="transmembrane region" description="Helical" evidence="1">
    <location>
        <begin position="17"/>
        <end position="34"/>
    </location>
</feature>
<keyword evidence="3" id="KW-1185">Reference proteome</keyword>
<dbReference type="EMBL" id="CP049740">
    <property type="protein sequence ID" value="QII82486.1"/>
    <property type="molecule type" value="Genomic_DNA"/>
</dbReference>
<organism evidence="2 3">
    <name type="scientific">Jeotgalibaca arthritidis</name>
    <dbReference type="NCBI Taxonomy" id="1868794"/>
    <lineage>
        <taxon>Bacteria</taxon>
        <taxon>Bacillati</taxon>
        <taxon>Bacillota</taxon>
        <taxon>Bacilli</taxon>
        <taxon>Lactobacillales</taxon>
        <taxon>Carnobacteriaceae</taxon>
        <taxon>Jeotgalibaca</taxon>
    </lineage>
</organism>
<dbReference type="Pfam" id="PF06166">
    <property type="entry name" value="DUF979"/>
    <property type="match status" value="1"/>
</dbReference>
<feature type="transmembrane region" description="Helical" evidence="1">
    <location>
        <begin position="131"/>
        <end position="148"/>
    </location>
</feature>
<evidence type="ECO:0000313" key="3">
    <source>
        <dbReference type="Proteomes" id="UP000501451"/>
    </source>
</evidence>
<protein>
    <submittedName>
        <fullName evidence="2">DUF979 domain-containing protein</fullName>
    </submittedName>
</protein>
<feature type="transmembrane region" description="Helical" evidence="1">
    <location>
        <begin position="209"/>
        <end position="238"/>
    </location>
</feature>
<keyword evidence="1" id="KW-1133">Transmembrane helix</keyword>
<keyword evidence="1" id="KW-0472">Membrane</keyword>